<organism evidence="8 9">
    <name type="scientific">Sphaerotilus uruguayifluvii</name>
    <dbReference type="NCBI Taxonomy" id="2735897"/>
    <lineage>
        <taxon>Bacteria</taxon>
        <taxon>Pseudomonadati</taxon>
        <taxon>Pseudomonadota</taxon>
        <taxon>Betaproteobacteria</taxon>
        <taxon>Burkholderiales</taxon>
        <taxon>Sphaerotilaceae</taxon>
        <taxon>Sphaerotilus</taxon>
    </lineage>
</organism>
<keyword evidence="3" id="KW-1003">Cell membrane</keyword>
<name>A0ABX2FWC8_9BURK</name>
<evidence type="ECO:0000256" key="2">
    <source>
        <dbReference type="ARBA" id="ARBA00005262"/>
    </source>
</evidence>
<evidence type="ECO:0000256" key="4">
    <source>
        <dbReference type="ARBA" id="ARBA00022692"/>
    </source>
</evidence>
<feature type="transmembrane region" description="Helical" evidence="7">
    <location>
        <begin position="156"/>
        <end position="175"/>
    </location>
</feature>
<gene>
    <name evidence="8" type="ORF">HNQ01_000011</name>
</gene>
<accession>A0ABX2FWC8</accession>
<dbReference type="EMBL" id="JABSNM010000001">
    <property type="protein sequence ID" value="NRT54304.1"/>
    <property type="molecule type" value="Genomic_DNA"/>
</dbReference>
<proteinExistence type="inferred from homology"/>
<reference evidence="8 9" key="1">
    <citation type="submission" date="2020-05" db="EMBL/GenBank/DDBJ databases">
        <title>Genomic Encyclopedia of Type Strains, Phase IV (KMG-V): Genome sequencing to study the core and pangenomes of soil and plant-associated prokaryotes.</title>
        <authorList>
            <person name="Whitman W."/>
        </authorList>
    </citation>
    <scope>NUCLEOTIDE SEQUENCE [LARGE SCALE GENOMIC DNA]</scope>
    <source>
        <strain evidence="8 9">C29</strain>
    </source>
</reference>
<keyword evidence="6 7" id="KW-0472">Membrane</keyword>
<comment type="subcellular location">
    <subcellularLocation>
        <location evidence="1">Cell membrane</location>
        <topology evidence="1">Multi-pass membrane protein</topology>
    </subcellularLocation>
</comment>
<feature type="transmembrane region" description="Helical" evidence="7">
    <location>
        <begin position="92"/>
        <end position="116"/>
    </location>
</feature>
<keyword evidence="5 7" id="KW-1133">Transmembrane helix</keyword>
<evidence type="ECO:0000313" key="9">
    <source>
        <dbReference type="Proteomes" id="UP001516061"/>
    </source>
</evidence>
<feature type="transmembrane region" description="Helical" evidence="7">
    <location>
        <begin position="128"/>
        <end position="149"/>
    </location>
</feature>
<dbReference type="PANTHER" id="PTHR43663:SF1">
    <property type="entry name" value="CHROMATE TRANSPORTER"/>
    <property type="match status" value="1"/>
</dbReference>
<protein>
    <submittedName>
        <fullName evidence="8">Chromate transporter</fullName>
    </submittedName>
</protein>
<comment type="caution">
    <text evidence="8">The sequence shown here is derived from an EMBL/GenBank/DDBJ whole genome shotgun (WGS) entry which is preliminary data.</text>
</comment>
<feature type="transmembrane region" description="Helical" evidence="7">
    <location>
        <begin position="181"/>
        <end position="198"/>
    </location>
</feature>
<evidence type="ECO:0000256" key="7">
    <source>
        <dbReference type="SAM" id="Phobius"/>
    </source>
</evidence>
<keyword evidence="9" id="KW-1185">Reference proteome</keyword>
<evidence type="ECO:0000313" key="8">
    <source>
        <dbReference type="EMBL" id="NRT54304.1"/>
    </source>
</evidence>
<evidence type="ECO:0000256" key="3">
    <source>
        <dbReference type="ARBA" id="ARBA00022475"/>
    </source>
</evidence>
<dbReference type="Proteomes" id="UP001516061">
    <property type="component" value="Unassembled WGS sequence"/>
</dbReference>
<dbReference type="InterPro" id="IPR052518">
    <property type="entry name" value="CHR_Transporter"/>
</dbReference>
<comment type="similarity">
    <text evidence="2">Belongs to the chromate ion transporter (CHR) (TC 2.A.51) family.</text>
</comment>
<evidence type="ECO:0000256" key="6">
    <source>
        <dbReference type="ARBA" id="ARBA00023136"/>
    </source>
</evidence>
<dbReference type="PANTHER" id="PTHR43663">
    <property type="entry name" value="CHROMATE TRANSPORT PROTEIN-RELATED"/>
    <property type="match status" value="1"/>
</dbReference>
<dbReference type="InterPro" id="IPR003370">
    <property type="entry name" value="Chromate_transpt"/>
</dbReference>
<sequence length="203" mass="20870">MSTTPAARSEAAELRRPGGPAQLFLVFTRTSLQGFGGVLAVVQRELVERERWYTPESFLQDWAVAQVLPGPNVCNLALMLGDRTHGWRGAAAALAGLLLLPLALALLLAGVAGGLAAHPDTQRVVSGALEGMGVVAAGLIVGTGLRLAAALRSHPLGVLPALAVAVLAWAALALAGWPLTWVVPGLGLCGALATALVMKKGRR</sequence>
<evidence type="ECO:0000256" key="1">
    <source>
        <dbReference type="ARBA" id="ARBA00004651"/>
    </source>
</evidence>
<keyword evidence="4 7" id="KW-0812">Transmembrane</keyword>
<dbReference type="Pfam" id="PF02417">
    <property type="entry name" value="Chromate_transp"/>
    <property type="match status" value="1"/>
</dbReference>
<dbReference type="RefSeq" id="WP_173803282.1">
    <property type="nucleotide sequence ID" value="NZ_JABSNM010000001.1"/>
</dbReference>
<evidence type="ECO:0000256" key="5">
    <source>
        <dbReference type="ARBA" id="ARBA00022989"/>
    </source>
</evidence>